<feature type="non-terminal residue" evidence="1">
    <location>
        <position position="90"/>
    </location>
</feature>
<dbReference type="Proteomes" id="UP000727407">
    <property type="component" value="Unassembled WGS sequence"/>
</dbReference>
<organism evidence="1 2">
    <name type="scientific">Clarias magur</name>
    <name type="common">Asian catfish</name>
    <name type="synonym">Macropteronotus magur</name>
    <dbReference type="NCBI Taxonomy" id="1594786"/>
    <lineage>
        <taxon>Eukaryota</taxon>
        <taxon>Metazoa</taxon>
        <taxon>Chordata</taxon>
        <taxon>Craniata</taxon>
        <taxon>Vertebrata</taxon>
        <taxon>Euteleostomi</taxon>
        <taxon>Actinopterygii</taxon>
        <taxon>Neopterygii</taxon>
        <taxon>Teleostei</taxon>
        <taxon>Ostariophysi</taxon>
        <taxon>Siluriformes</taxon>
        <taxon>Clariidae</taxon>
        <taxon>Clarias</taxon>
    </lineage>
</organism>
<evidence type="ECO:0000313" key="1">
    <source>
        <dbReference type="EMBL" id="KAF5898346.1"/>
    </source>
</evidence>
<keyword evidence="2" id="KW-1185">Reference proteome</keyword>
<evidence type="ECO:0000313" key="2">
    <source>
        <dbReference type="Proteomes" id="UP000727407"/>
    </source>
</evidence>
<accession>A0A8J4TI70</accession>
<gene>
    <name evidence="1" type="primary">kil1</name>
    <name evidence="1" type="ORF">DAT39_011939</name>
</gene>
<protein>
    <submittedName>
        <fullName evidence="1">Membrane-associated sulfotransferase kil1</fullName>
    </submittedName>
</protein>
<name>A0A8J4TI70_CLAMG</name>
<reference evidence="1" key="1">
    <citation type="submission" date="2020-07" db="EMBL/GenBank/DDBJ databases">
        <title>Clarias magur genome sequencing, assembly and annotation.</title>
        <authorList>
            <person name="Kushwaha B."/>
            <person name="Kumar R."/>
            <person name="Das P."/>
            <person name="Joshi C.G."/>
            <person name="Kumar D."/>
            <person name="Nagpure N.S."/>
            <person name="Pandey M."/>
            <person name="Agarwal S."/>
            <person name="Srivastava S."/>
            <person name="Singh M."/>
            <person name="Sahoo L."/>
            <person name="Jayasankar P."/>
            <person name="Meher P.K."/>
            <person name="Koringa P.G."/>
            <person name="Iquebal M.A."/>
            <person name="Das S.P."/>
            <person name="Bit A."/>
            <person name="Patnaik S."/>
            <person name="Patel N."/>
            <person name="Shah T.M."/>
            <person name="Hinsu A."/>
            <person name="Jena J.K."/>
        </authorList>
    </citation>
    <scope>NUCLEOTIDE SEQUENCE</scope>
    <source>
        <strain evidence="1">CIFAMagur01</strain>
        <tissue evidence="1">Testis</tissue>
    </source>
</reference>
<dbReference type="EMBL" id="QNUK01000203">
    <property type="protein sequence ID" value="KAF5898346.1"/>
    <property type="molecule type" value="Genomic_DNA"/>
</dbReference>
<sequence length="90" mass="9858">MEQCSDPEVFFLWGFVANGIVKTGNYIERLCAVSDQRLIGELQQASGLYSCKNPQLSASARFLSREIGDSSATLQEDLTSDAHGECPSRL</sequence>
<dbReference type="AlphaFoldDB" id="A0A8J4TI70"/>
<comment type="caution">
    <text evidence="1">The sequence shown here is derived from an EMBL/GenBank/DDBJ whole genome shotgun (WGS) entry which is preliminary data.</text>
</comment>
<proteinExistence type="predicted"/>